<evidence type="ECO:0000313" key="3">
    <source>
        <dbReference type="Proteomes" id="UP000034034"/>
    </source>
</evidence>
<feature type="transmembrane region" description="Helical" evidence="1">
    <location>
        <begin position="197"/>
        <end position="218"/>
    </location>
</feature>
<proteinExistence type="predicted"/>
<feature type="transmembrane region" description="Helical" evidence="1">
    <location>
        <begin position="155"/>
        <end position="177"/>
    </location>
</feature>
<keyword evidence="3" id="KW-1185">Reference proteome</keyword>
<feature type="transmembrane region" description="Helical" evidence="1">
    <location>
        <begin position="86"/>
        <end position="108"/>
    </location>
</feature>
<accession>A0A0F7CPI7</accession>
<dbReference type="RefSeq" id="WP_046724546.1">
    <property type="nucleotide sequence ID" value="NZ_CP009922.3"/>
</dbReference>
<keyword evidence="1" id="KW-1133">Transmembrane helix</keyword>
<gene>
    <name evidence="2" type="ORF">SXIM_33470</name>
</gene>
<dbReference type="STRING" id="408015.SXIM_33470"/>
<evidence type="ECO:0000313" key="2">
    <source>
        <dbReference type="EMBL" id="AKG44731.1"/>
    </source>
</evidence>
<feature type="transmembrane region" description="Helical" evidence="1">
    <location>
        <begin position="114"/>
        <end position="134"/>
    </location>
</feature>
<dbReference type="GO" id="GO:0005975">
    <property type="term" value="P:carbohydrate metabolic process"/>
    <property type="evidence" value="ECO:0007669"/>
    <property type="project" value="UniProtKB-ARBA"/>
</dbReference>
<dbReference type="Proteomes" id="UP000034034">
    <property type="component" value="Chromosome"/>
</dbReference>
<sequence length="413" mass="43142">MSVQPAPEGDCPLAARADHRRAERAFRAERERLAAGHGIPEALAYSPEATRQWVSDELTAAAHTVADRARAAGPAWLRLRARRTTLVLWSAVFALLLGQALTAMGSGWTLPRTAALLAAVLLAAPLTAVAWLHRDRGGVLAPLIGPDNRVSTSRTVAAGWLLLAAYAVLTLALTLAGTDDPARRAELRAGLDLPHGGGLLTVVALGCAVALWTGHAVAHRVRHFRAQKVRALRPRALDPLTDDSGGISFTAAQYVLVNTAALVFAAVQLTRDPYQLPSPPWALAALVAISALGYAAAKLTEGGRPVIQSVVRVREPGAPHSPIRYGDELEIRGSGFVPPGAEAADLVAGTTVRIGDVLVPVPLVPVPGGGFANPSDTVLRLPVPAELDPGPVDIQVITAAGTESGRYPITVAD</sequence>
<dbReference type="AlphaFoldDB" id="A0A0F7CPI7"/>
<dbReference type="InterPro" id="IPR013783">
    <property type="entry name" value="Ig-like_fold"/>
</dbReference>
<keyword evidence="1" id="KW-0812">Transmembrane</keyword>
<dbReference type="Gene3D" id="2.60.40.10">
    <property type="entry name" value="Immunoglobulins"/>
    <property type="match status" value="1"/>
</dbReference>
<dbReference type="EMBL" id="CP009922">
    <property type="protein sequence ID" value="AKG44731.1"/>
    <property type="molecule type" value="Genomic_DNA"/>
</dbReference>
<evidence type="ECO:0000256" key="1">
    <source>
        <dbReference type="SAM" id="Phobius"/>
    </source>
</evidence>
<organism evidence="2 3">
    <name type="scientific">Streptomyces xiamenensis</name>
    <dbReference type="NCBI Taxonomy" id="408015"/>
    <lineage>
        <taxon>Bacteria</taxon>
        <taxon>Bacillati</taxon>
        <taxon>Actinomycetota</taxon>
        <taxon>Actinomycetes</taxon>
        <taxon>Kitasatosporales</taxon>
        <taxon>Streptomycetaceae</taxon>
        <taxon>Streptomyces</taxon>
    </lineage>
</organism>
<name>A0A0F7CPI7_9ACTN</name>
<dbReference type="KEGG" id="sxi:SXIM_33470"/>
<protein>
    <submittedName>
        <fullName evidence="2">Integral membrane protein</fullName>
    </submittedName>
</protein>
<keyword evidence="1" id="KW-0472">Membrane</keyword>
<reference evidence="2" key="1">
    <citation type="submission" date="2019-08" db="EMBL/GenBank/DDBJ databases">
        <title>Complete genome sequence of a mangrove-derived Streptomyces xiamenensis.</title>
        <authorList>
            <person name="Xu J."/>
        </authorList>
    </citation>
    <scope>NUCLEOTIDE SEQUENCE</scope>
    <source>
        <strain evidence="2">318</strain>
    </source>
</reference>
<feature type="transmembrane region" description="Helical" evidence="1">
    <location>
        <begin position="281"/>
        <end position="297"/>
    </location>
</feature>
<dbReference type="HOGENOM" id="CLU_643910_0_0_11"/>
<feature type="transmembrane region" description="Helical" evidence="1">
    <location>
        <begin position="251"/>
        <end position="269"/>
    </location>
</feature>
<dbReference type="PATRIC" id="fig|408015.6.peg.3387"/>